<evidence type="ECO:0000256" key="1">
    <source>
        <dbReference type="SAM" id="MobiDB-lite"/>
    </source>
</evidence>
<feature type="region of interest" description="Disordered" evidence="1">
    <location>
        <begin position="490"/>
        <end position="514"/>
    </location>
</feature>
<proteinExistence type="predicted"/>
<reference evidence="2 3" key="1">
    <citation type="submission" date="2022-11" db="EMBL/GenBank/DDBJ databases">
        <title>Draft genome sequence of Saccharopolyspora sp. WRP15-2 isolated from rhizosphere soils of wild rice in Thailand.</title>
        <authorList>
            <person name="Duangmal K."/>
            <person name="Kammanee S."/>
            <person name="Muangham S."/>
        </authorList>
    </citation>
    <scope>NUCLEOTIDE SEQUENCE [LARGE SCALE GENOMIC DNA]</scope>
    <source>
        <strain evidence="2 3">WRP15-2</strain>
    </source>
</reference>
<evidence type="ECO:0000313" key="3">
    <source>
        <dbReference type="Proteomes" id="UP001210380"/>
    </source>
</evidence>
<organism evidence="2 3">
    <name type="scientific">Saccharopolyspora oryzae</name>
    <dbReference type="NCBI Taxonomy" id="2997343"/>
    <lineage>
        <taxon>Bacteria</taxon>
        <taxon>Bacillati</taxon>
        <taxon>Actinomycetota</taxon>
        <taxon>Actinomycetes</taxon>
        <taxon>Pseudonocardiales</taxon>
        <taxon>Pseudonocardiaceae</taxon>
        <taxon>Saccharopolyspora</taxon>
    </lineage>
</organism>
<evidence type="ECO:0000313" key="2">
    <source>
        <dbReference type="EMBL" id="MDA3630328.1"/>
    </source>
</evidence>
<gene>
    <name evidence="2" type="ORF">OU415_33220</name>
</gene>
<dbReference type="PROSITE" id="PS51318">
    <property type="entry name" value="TAT"/>
    <property type="match status" value="1"/>
</dbReference>
<dbReference type="EMBL" id="JAQGLA010000096">
    <property type="protein sequence ID" value="MDA3630328.1"/>
    <property type="molecule type" value="Genomic_DNA"/>
</dbReference>
<dbReference type="RefSeq" id="WP_270953492.1">
    <property type="nucleotide sequence ID" value="NZ_JAQGLA010000096.1"/>
</dbReference>
<accession>A0ABT4V8M9</accession>
<dbReference type="InterPro" id="IPR006311">
    <property type="entry name" value="TAT_signal"/>
</dbReference>
<dbReference type="Pfam" id="PF05787">
    <property type="entry name" value="PhoX"/>
    <property type="match status" value="1"/>
</dbReference>
<dbReference type="SUPFAM" id="SSF63825">
    <property type="entry name" value="YWTD domain"/>
    <property type="match status" value="1"/>
</dbReference>
<dbReference type="Proteomes" id="UP001210380">
    <property type="component" value="Unassembled WGS sequence"/>
</dbReference>
<protein>
    <submittedName>
        <fullName evidence="2">PhoX family phosphatase</fullName>
    </submittedName>
</protein>
<dbReference type="PANTHER" id="PTHR35399:SF2">
    <property type="entry name" value="DUF839 DOMAIN-CONTAINING PROTEIN"/>
    <property type="match status" value="1"/>
</dbReference>
<dbReference type="InterPro" id="IPR008557">
    <property type="entry name" value="PhoX"/>
</dbReference>
<sequence length="663" mass="71925">MAPQPDERRLLPLLSAGRAKLTCRYRCGDQCSEHPPNPTDNPYFGDLLATALNRRGLLRAGAVVAASAAVLPGLSTRSATAAPGNPPGLDFTPVQPNSQDAVVVPDGYQHDIVIRWGDPILPGAPEFDFDNQTPEAQEAQFGYNNDFCALLPLKGTQRLMVNNHEYTTEEFLFRGYDPENPTEQQVRTAWAAHGLSVVVLETGEGAPKPVLDPLNRRITLNTEFELRGPAAGSDLLKTPVDPTGTRSFGTMNNCSGGVTPWGTILSGEENIHFYFANADQVTDPATQERLARYGIKGGASERKWERFDSRWDLAQQVNEPNRFGWIIELDPYDPESTPVKHTALGRFKHEGANIRLADDGRAVAYMGDDEKFEYLYRFVSDEKVKPGNSAHARRHNKGLLDSGTLYVAKLTGNSPDEIDGSGELPADGQFDGTGEWIPLAHNDTSFVDGMSAEEVYVFTRLAADKAGATKMDRPEDVEPHPKTGRVYAALTNNSDRGPDGKAPADEPNPRTANKHGQVLELDDDPAGTHFAWRLLLVCGDPNDPGTYFGGFDKSQVSPISCPDNVTFDSHGHLWISSDSSEALGANDGLYAVPLEGPHRGHVMQFLSVPRGAEACGPVVEDGLVLVSAQHPGELDGANADNPASHWPDGGDSQPRPSVVAVWR</sequence>
<keyword evidence="3" id="KW-1185">Reference proteome</keyword>
<name>A0ABT4V8M9_9PSEU</name>
<feature type="compositionally biased region" description="Basic and acidic residues" evidence="1">
    <location>
        <begin position="496"/>
        <end position="508"/>
    </location>
</feature>
<dbReference type="PANTHER" id="PTHR35399">
    <property type="entry name" value="SLR8030 PROTEIN"/>
    <property type="match status" value="1"/>
</dbReference>
<feature type="region of interest" description="Disordered" evidence="1">
    <location>
        <begin position="632"/>
        <end position="663"/>
    </location>
</feature>
<comment type="caution">
    <text evidence="2">The sequence shown here is derived from an EMBL/GenBank/DDBJ whole genome shotgun (WGS) entry which is preliminary data.</text>
</comment>